<dbReference type="EMBL" id="CH940649">
    <property type="protein sequence ID" value="EDW64878.1"/>
    <property type="molecule type" value="Genomic_DNA"/>
</dbReference>
<dbReference type="Proteomes" id="UP000008792">
    <property type="component" value="Unassembled WGS sequence"/>
</dbReference>
<evidence type="ECO:0000313" key="3">
    <source>
        <dbReference type="EMBL" id="EDW64878.1"/>
    </source>
</evidence>
<dbReference type="InterPro" id="IPR058698">
    <property type="entry name" value="CUB_metazoa"/>
</dbReference>
<dbReference type="OrthoDB" id="6378913at2759"/>
<dbReference type="KEGG" id="dvi:6628527"/>
<feature type="domain" description="CUB" evidence="2">
    <location>
        <begin position="206"/>
        <end position="343"/>
    </location>
</feature>
<feature type="chain" id="PRO_5002816524" description="CUB domain-containing protein" evidence="1">
    <location>
        <begin position="23"/>
        <end position="352"/>
    </location>
</feature>
<organism evidence="3 4">
    <name type="scientific">Drosophila virilis</name>
    <name type="common">Fruit fly</name>
    <dbReference type="NCBI Taxonomy" id="7244"/>
    <lineage>
        <taxon>Eukaryota</taxon>
        <taxon>Metazoa</taxon>
        <taxon>Ecdysozoa</taxon>
        <taxon>Arthropoda</taxon>
        <taxon>Hexapoda</taxon>
        <taxon>Insecta</taxon>
        <taxon>Pterygota</taxon>
        <taxon>Neoptera</taxon>
        <taxon>Endopterygota</taxon>
        <taxon>Diptera</taxon>
        <taxon>Brachycera</taxon>
        <taxon>Muscomorpha</taxon>
        <taxon>Ephydroidea</taxon>
        <taxon>Drosophilidae</taxon>
        <taxon>Drosophila</taxon>
    </lineage>
</organism>
<accession>B4LSW7</accession>
<reference evidence="3 4" key="1">
    <citation type="journal article" date="2007" name="Nature">
        <title>Evolution of genes and genomes on the Drosophila phylogeny.</title>
        <authorList>
            <consortium name="Drosophila 12 Genomes Consortium"/>
            <person name="Clark A.G."/>
            <person name="Eisen M.B."/>
            <person name="Smith D.R."/>
            <person name="Bergman C.M."/>
            <person name="Oliver B."/>
            <person name="Markow T.A."/>
            <person name="Kaufman T.C."/>
            <person name="Kellis M."/>
            <person name="Gelbart W."/>
            <person name="Iyer V.N."/>
            <person name="Pollard D.A."/>
            <person name="Sackton T.B."/>
            <person name="Larracuente A.M."/>
            <person name="Singh N.D."/>
            <person name="Abad J.P."/>
            <person name="Abt D.N."/>
            <person name="Adryan B."/>
            <person name="Aguade M."/>
            <person name="Akashi H."/>
            <person name="Anderson W.W."/>
            <person name="Aquadro C.F."/>
            <person name="Ardell D.H."/>
            <person name="Arguello R."/>
            <person name="Artieri C.G."/>
            <person name="Barbash D.A."/>
            <person name="Barker D."/>
            <person name="Barsanti P."/>
            <person name="Batterham P."/>
            <person name="Batzoglou S."/>
            <person name="Begun D."/>
            <person name="Bhutkar A."/>
            <person name="Blanco E."/>
            <person name="Bosak S.A."/>
            <person name="Bradley R.K."/>
            <person name="Brand A.D."/>
            <person name="Brent M.R."/>
            <person name="Brooks A.N."/>
            <person name="Brown R.H."/>
            <person name="Butlin R.K."/>
            <person name="Caggese C."/>
            <person name="Calvi B.R."/>
            <person name="Bernardo de Carvalho A."/>
            <person name="Caspi A."/>
            <person name="Castrezana S."/>
            <person name="Celniker S.E."/>
            <person name="Chang J.L."/>
            <person name="Chapple C."/>
            <person name="Chatterji S."/>
            <person name="Chinwalla A."/>
            <person name="Civetta A."/>
            <person name="Clifton S.W."/>
            <person name="Comeron J.M."/>
            <person name="Costello J.C."/>
            <person name="Coyne J.A."/>
            <person name="Daub J."/>
            <person name="David R.G."/>
            <person name="Delcher A.L."/>
            <person name="Delehaunty K."/>
            <person name="Do C.B."/>
            <person name="Ebling H."/>
            <person name="Edwards K."/>
            <person name="Eickbush T."/>
            <person name="Evans J.D."/>
            <person name="Filipski A."/>
            <person name="Findeiss S."/>
            <person name="Freyhult E."/>
            <person name="Fulton L."/>
            <person name="Fulton R."/>
            <person name="Garcia A.C."/>
            <person name="Gardiner A."/>
            <person name="Garfield D.A."/>
            <person name="Garvin B.E."/>
            <person name="Gibson G."/>
            <person name="Gilbert D."/>
            <person name="Gnerre S."/>
            <person name="Godfrey J."/>
            <person name="Good R."/>
            <person name="Gotea V."/>
            <person name="Gravely B."/>
            <person name="Greenberg A.J."/>
            <person name="Griffiths-Jones S."/>
            <person name="Gross S."/>
            <person name="Guigo R."/>
            <person name="Gustafson E.A."/>
            <person name="Haerty W."/>
            <person name="Hahn M.W."/>
            <person name="Halligan D.L."/>
            <person name="Halpern A.L."/>
            <person name="Halter G.M."/>
            <person name="Han M.V."/>
            <person name="Heger A."/>
            <person name="Hillier L."/>
            <person name="Hinrichs A.S."/>
            <person name="Holmes I."/>
            <person name="Hoskins R.A."/>
            <person name="Hubisz M.J."/>
            <person name="Hultmark D."/>
            <person name="Huntley M.A."/>
            <person name="Jaffe D.B."/>
            <person name="Jagadeeshan S."/>
            <person name="Jeck W.R."/>
            <person name="Johnson J."/>
            <person name="Jones C.D."/>
            <person name="Jordan W.C."/>
            <person name="Karpen G.H."/>
            <person name="Kataoka E."/>
            <person name="Keightley P.D."/>
            <person name="Kheradpour P."/>
            <person name="Kirkness E.F."/>
            <person name="Koerich L.B."/>
            <person name="Kristiansen K."/>
            <person name="Kudrna D."/>
            <person name="Kulathinal R.J."/>
            <person name="Kumar S."/>
            <person name="Kwok R."/>
            <person name="Lander E."/>
            <person name="Langley C.H."/>
            <person name="Lapoint R."/>
            <person name="Lazzaro B.P."/>
            <person name="Lee S.J."/>
            <person name="Levesque L."/>
            <person name="Li R."/>
            <person name="Lin C.F."/>
            <person name="Lin M.F."/>
            <person name="Lindblad-Toh K."/>
            <person name="Llopart A."/>
            <person name="Long M."/>
            <person name="Low L."/>
            <person name="Lozovsky E."/>
            <person name="Lu J."/>
            <person name="Luo M."/>
            <person name="Machado C.A."/>
            <person name="Makalowski W."/>
            <person name="Marzo M."/>
            <person name="Matsuda M."/>
            <person name="Matzkin L."/>
            <person name="McAllister B."/>
            <person name="McBride C.S."/>
            <person name="McKernan B."/>
            <person name="McKernan K."/>
            <person name="Mendez-Lago M."/>
            <person name="Minx P."/>
            <person name="Mollenhauer M.U."/>
            <person name="Montooth K."/>
            <person name="Mount S.M."/>
            <person name="Mu X."/>
            <person name="Myers E."/>
            <person name="Negre B."/>
            <person name="Newfeld S."/>
            <person name="Nielsen R."/>
            <person name="Noor M.A."/>
            <person name="O'Grady P."/>
            <person name="Pachter L."/>
            <person name="Papaceit M."/>
            <person name="Parisi M.J."/>
            <person name="Parisi M."/>
            <person name="Parts L."/>
            <person name="Pedersen J.S."/>
            <person name="Pesole G."/>
            <person name="Phillippy A.M."/>
            <person name="Ponting C.P."/>
            <person name="Pop M."/>
            <person name="Porcelli D."/>
            <person name="Powell J.R."/>
            <person name="Prohaska S."/>
            <person name="Pruitt K."/>
            <person name="Puig M."/>
            <person name="Quesneville H."/>
            <person name="Ram K.R."/>
            <person name="Rand D."/>
            <person name="Rasmussen M.D."/>
            <person name="Reed L.K."/>
            <person name="Reenan R."/>
            <person name="Reily A."/>
            <person name="Remington K.A."/>
            <person name="Rieger T.T."/>
            <person name="Ritchie M.G."/>
            <person name="Robin C."/>
            <person name="Rogers Y.H."/>
            <person name="Rohde C."/>
            <person name="Rozas J."/>
            <person name="Rubenfield M.J."/>
            <person name="Ruiz A."/>
            <person name="Russo S."/>
            <person name="Salzberg S.L."/>
            <person name="Sanchez-Gracia A."/>
            <person name="Saranga D.J."/>
            <person name="Sato H."/>
            <person name="Schaeffer S.W."/>
            <person name="Schatz M.C."/>
            <person name="Schlenke T."/>
            <person name="Schwartz R."/>
            <person name="Segarra C."/>
            <person name="Singh R.S."/>
            <person name="Sirot L."/>
            <person name="Sirota M."/>
            <person name="Sisneros N.B."/>
            <person name="Smith C.D."/>
            <person name="Smith T.F."/>
            <person name="Spieth J."/>
            <person name="Stage D.E."/>
            <person name="Stark A."/>
            <person name="Stephan W."/>
            <person name="Strausberg R.L."/>
            <person name="Strempel S."/>
            <person name="Sturgill D."/>
            <person name="Sutton G."/>
            <person name="Sutton G.G."/>
            <person name="Tao W."/>
            <person name="Teichmann S."/>
            <person name="Tobari Y.N."/>
            <person name="Tomimura Y."/>
            <person name="Tsolas J.M."/>
            <person name="Valente V.L."/>
            <person name="Venter E."/>
            <person name="Venter J.C."/>
            <person name="Vicario S."/>
            <person name="Vieira F.G."/>
            <person name="Vilella A.J."/>
            <person name="Villasante A."/>
            <person name="Walenz B."/>
            <person name="Wang J."/>
            <person name="Wasserman M."/>
            <person name="Watts T."/>
            <person name="Wilson D."/>
            <person name="Wilson R.K."/>
            <person name="Wing R.A."/>
            <person name="Wolfner M.F."/>
            <person name="Wong A."/>
            <person name="Wong G.K."/>
            <person name="Wu C.I."/>
            <person name="Wu G."/>
            <person name="Yamamoto D."/>
            <person name="Yang H.P."/>
            <person name="Yang S.P."/>
            <person name="Yorke J.A."/>
            <person name="Yoshida K."/>
            <person name="Zdobnov E."/>
            <person name="Zhang P."/>
            <person name="Zhang Y."/>
            <person name="Zimin A.V."/>
            <person name="Baldwin J."/>
            <person name="Abdouelleil A."/>
            <person name="Abdulkadir J."/>
            <person name="Abebe A."/>
            <person name="Abera B."/>
            <person name="Abreu J."/>
            <person name="Acer S.C."/>
            <person name="Aftuck L."/>
            <person name="Alexander A."/>
            <person name="An P."/>
            <person name="Anderson E."/>
            <person name="Anderson S."/>
            <person name="Arachi H."/>
            <person name="Azer M."/>
            <person name="Bachantsang P."/>
            <person name="Barry A."/>
            <person name="Bayul T."/>
            <person name="Berlin A."/>
            <person name="Bessette D."/>
            <person name="Bloom T."/>
            <person name="Blye J."/>
            <person name="Boguslavskiy L."/>
            <person name="Bonnet C."/>
            <person name="Boukhgalter B."/>
            <person name="Bourzgui I."/>
            <person name="Brown A."/>
            <person name="Cahill P."/>
            <person name="Channer S."/>
            <person name="Cheshatsang Y."/>
            <person name="Chuda L."/>
            <person name="Citroen M."/>
            <person name="Collymore A."/>
            <person name="Cooke P."/>
            <person name="Costello M."/>
            <person name="D'Aco K."/>
            <person name="Daza R."/>
            <person name="De Haan G."/>
            <person name="DeGray S."/>
            <person name="DeMaso C."/>
            <person name="Dhargay N."/>
            <person name="Dooley K."/>
            <person name="Dooley E."/>
            <person name="Doricent M."/>
            <person name="Dorje P."/>
            <person name="Dorjee K."/>
            <person name="Dupes A."/>
            <person name="Elong R."/>
            <person name="Falk J."/>
            <person name="Farina A."/>
            <person name="Faro S."/>
            <person name="Ferguson D."/>
            <person name="Fisher S."/>
            <person name="Foley C.D."/>
            <person name="Franke A."/>
            <person name="Friedrich D."/>
            <person name="Gadbois L."/>
            <person name="Gearin G."/>
            <person name="Gearin C.R."/>
            <person name="Giannoukos G."/>
            <person name="Goode T."/>
            <person name="Graham J."/>
            <person name="Grandbois E."/>
            <person name="Grewal S."/>
            <person name="Gyaltsen K."/>
            <person name="Hafez N."/>
            <person name="Hagos B."/>
            <person name="Hall J."/>
            <person name="Henson C."/>
            <person name="Hollinger A."/>
            <person name="Honan T."/>
            <person name="Huard M.D."/>
            <person name="Hughes L."/>
            <person name="Hurhula B."/>
            <person name="Husby M.E."/>
            <person name="Kamat A."/>
            <person name="Kanga B."/>
            <person name="Kashin S."/>
            <person name="Khazanovich D."/>
            <person name="Kisner P."/>
            <person name="Lance K."/>
            <person name="Lara M."/>
            <person name="Lee W."/>
            <person name="Lennon N."/>
            <person name="Letendre F."/>
            <person name="LeVine R."/>
            <person name="Lipovsky A."/>
            <person name="Liu X."/>
            <person name="Liu J."/>
            <person name="Liu S."/>
            <person name="Lokyitsang T."/>
            <person name="Lokyitsang Y."/>
            <person name="Lubonja R."/>
            <person name="Lui A."/>
            <person name="MacDonald P."/>
            <person name="Magnisalis V."/>
            <person name="Maru K."/>
            <person name="Matthews C."/>
            <person name="McCusker W."/>
            <person name="McDonough S."/>
            <person name="Mehta T."/>
            <person name="Meldrim J."/>
            <person name="Meneus L."/>
            <person name="Mihai O."/>
            <person name="Mihalev A."/>
            <person name="Mihova T."/>
            <person name="Mittelman R."/>
            <person name="Mlenga V."/>
            <person name="Montmayeur A."/>
            <person name="Mulrain L."/>
            <person name="Navidi A."/>
            <person name="Naylor J."/>
            <person name="Negash T."/>
            <person name="Nguyen T."/>
            <person name="Nguyen N."/>
            <person name="Nicol R."/>
            <person name="Norbu C."/>
            <person name="Norbu N."/>
            <person name="Novod N."/>
            <person name="O'Neill B."/>
            <person name="Osman S."/>
            <person name="Markiewicz E."/>
            <person name="Oyono O.L."/>
            <person name="Patti C."/>
            <person name="Phunkhang P."/>
            <person name="Pierre F."/>
            <person name="Priest M."/>
            <person name="Raghuraman S."/>
            <person name="Rege F."/>
            <person name="Reyes R."/>
            <person name="Rise C."/>
            <person name="Rogov P."/>
            <person name="Ross K."/>
            <person name="Ryan E."/>
            <person name="Settipalli S."/>
            <person name="Shea T."/>
            <person name="Sherpa N."/>
            <person name="Shi L."/>
            <person name="Shih D."/>
            <person name="Sparrow T."/>
            <person name="Spaulding J."/>
            <person name="Stalker J."/>
            <person name="Stange-Thomann N."/>
            <person name="Stavropoulos S."/>
            <person name="Stone C."/>
            <person name="Strader C."/>
            <person name="Tesfaye S."/>
            <person name="Thomson T."/>
            <person name="Thoulutsang Y."/>
            <person name="Thoulutsang D."/>
            <person name="Topham K."/>
            <person name="Topping I."/>
            <person name="Tsamla T."/>
            <person name="Vassiliev H."/>
            <person name="Vo A."/>
            <person name="Wangchuk T."/>
            <person name="Wangdi T."/>
            <person name="Weiand M."/>
            <person name="Wilkinson J."/>
            <person name="Wilson A."/>
            <person name="Yadav S."/>
            <person name="Young G."/>
            <person name="Yu Q."/>
            <person name="Zembek L."/>
            <person name="Zhong D."/>
            <person name="Zimmer A."/>
            <person name="Zwirko Z."/>
            <person name="Jaffe D.B."/>
            <person name="Alvarez P."/>
            <person name="Brockman W."/>
            <person name="Butler J."/>
            <person name="Chin C."/>
            <person name="Gnerre S."/>
            <person name="Grabherr M."/>
            <person name="Kleber M."/>
            <person name="Mauceli E."/>
            <person name="MacCallum I."/>
        </authorList>
    </citation>
    <scope>NUCLEOTIDE SEQUENCE [LARGE SCALE GENOMIC DNA]</scope>
    <source>
        <strain evidence="4">Tucson 15010-1051.87</strain>
    </source>
</reference>
<evidence type="ECO:0000256" key="1">
    <source>
        <dbReference type="SAM" id="SignalP"/>
    </source>
</evidence>
<dbReference type="AlphaFoldDB" id="B4LSW7"/>
<dbReference type="HOGENOM" id="CLU_792908_0_0_1"/>
<evidence type="ECO:0000313" key="4">
    <source>
        <dbReference type="Proteomes" id="UP000008792"/>
    </source>
</evidence>
<protein>
    <recommendedName>
        <fullName evidence="2">CUB domain-containing protein</fullName>
    </recommendedName>
</protein>
<gene>
    <name evidence="3" type="primary">Dvir\GJ20157</name>
    <name evidence="3" type="ORF">Dvir_GJ20157</name>
</gene>
<keyword evidence="1" id="KW-0732">Signal</keyword>
<dbReference type="OMA" id="TYYCGNG"/>
<evidence type="ECO:0000259" key="2">
    <source>
        <dbReference type="Pfam" id="PF26080"/>
    </source>
</evidence>
<dbReference type="InterPro" id="IPR035914">
    <property type="entry name" value="Sperma_CUB_dom_sf"/>
</dbReference>
<name>B4LSW7_DROVI</name>
<dbReference type="Pfam" id="PF26080">
    <property type="entry name" value="CUB_animal"/>
    <property type="match status" value="1"/>
</dbReference>
<dbReference type="PANTHER" id="PTHR33236:SF12">
    <property type="entry name" value="CUB DOMAIN-CONTAINING PROTEIN-RELATED"/>
    <property type="match status" value="1"/>
</dbReference>
<dbReference type="PANTHER" id="PTHR33236">
    <property type="entry name" value="INTRAFLAGELLAR TRANSPORT PROTEIN 122 FAMILY PROTEIN-RELATED"/>
    <property type="match status" value="1"/>
</dbReference>
<proteinExistence type="predicted"/>
<dbReference type="InParanoid" id="B4LSW7"/>
<dbReference type="PhylomeDB" id="B4LSW7"/>
<sequence length="352" mass="39074">MKLLWLLAQFLVLLSFYPAVRCQLQCNAMSSTRQKRIVIHSPGAEQLNKLDSCQYEVAPWSAQVCQVRIDFERLELPQPRLNASTQLLECVDFLQVQRFQLCGRNNGQHLYVQLQRGQTLKLHFKLGSHSSQSTWQLTLTQLECPQHTQHPAAAAAPVPTVRPLLPFFRNLLPRTIFGGNAGPGPAVQLIQTLTGPSQADLELLAPLGCDQYWRSSSGGIVSFNFAGGVYMPDLKYAICVAGAANQEISYNIEHFALSKFNDAPGAGYDTDCHSTVRTLGRASDYLLIPNSYMANNQALQPTYYCGNELAGNKLIARPPFVMYFSSDAQTSASETGFQLTYAVQQSQSRFEL</sequence>
<dbReference type="SUPFAM" id="SSF49854">
    <property type="entry name" value="Spermadhesin, CUB domain"/>
    <property type="match status" value="1"/>
</dbReference>
<dbReference type="Gene3D" id="2.60.120.290">
    <property type="entry name" value="Spermadhesin, CUB domain"/>
    <property type="match status" value="1"/>
</dbReference>
<dbReference type="STRING" id="7244.B4LSW7"/>
<feature type="signal peptide" evidence="1">
    <location>
        <begin position="1"/>
        <end position="22"/>
    </location>
</feature>
<keyword evidence="4" id="KW-1185">Reference proteome</keyword>
<dbReference type="eggNOG" id="ENOG502SVB7">
    <property type="taxonomic scope" value="Eukaryota"/>
</dbReference>